<organism evidence="2 3">
    <name type="scientific">Sorangium cellulosum</name>
    <name type="common">Polyangium cellulosum</name>
    <dbReference type="NCBI Taxonomy" id="56"/>
    <lineage>
        <taxon>Bacteria</taxon>
        <taxon>Pseudomonadati</taxon>
        <taxon>Myxococcota</taxon>
        <taxon>Polyangia</taxon>
        <taxon>Polyangiales</taxon>
        <taxon>Polyangiaceae</taxon>
        <taxon>Sorangium</taxon>
    </lineage>
</organism>
<dbReference type="Proteomes" id="UP000075604">
    <property type="component" value="Unassembled WGS sequence"/>
</dbReference>
<comment type="caution">
    <text evidence="2">The sequence shown here is derived from an EMBL/GenBank/DDBJ whole genome shotgun (WGS) entry which is preliminary data.</text>
</comment>
<name>A0A150P0X4_SORCE</name>
<reference evidence="2 3" key="1">
    <citation type="submission" date="2014-02" db="EMBL/GenBank/DDBJ databases">
        <title>The small core and large imbalanced accessory genome model reveals a collaborative survival strategy of Sorangium cellulosum strains in nature.</title>
        <authorList>
            <person name="Han K."/>
            <person name="Peng R."/>
            <person name="Blom J."/>
            <person name="Li Y.-Z."/>
        </authorList>
    </citation>
    <scope>NUCLEOTIDE SEQUENCE [LARGE SCALE GENOMIC DNA]</scope>
    <source>
        <strain evidence="2 3">So0157-18</strain>
    </source>
</reference>
<evidence type="ECO:0000313" key="2">
    <source>
        <dbReference type="EMBL" id="KYF48516.1"/>
    </source>
</evidence>
<feature type="region of interest" description="Disordered" evidence="1">
    <location>
        <begin position="200"/>
        <end position="220"/>
    </location>
</feature>
<sequence>MAGRRSGLAGLERVLRALEPGSHNIGDYVAEHDEELAVLLGVDASELRALAGKLDDEAAPRVRALLQQRAEARTLRHQAARRDAVLAAAQRLALTAVWRESAALLDMSLLLGDLLADVTIQHISLVSRVFAVHLPRKKLVEVAEVLPRQFPDLVSWVARDALHFRWRQGRGGLSLYSQVVPASESAHVLHVSIPAPAIRKHRPAPASASPGYRSQDAPRPVSANAAPAAARATGWLAEALTEAAFSA</sequence>
<evidence type="ECO:0000313" key="3">
    <source>
        <dbReference type="Proteomes" id="UP000075604"/>
    </source>
</evidence>
<accession>A0A150P0X4</accession>
<dbReference type="EMBL" id="JELX01004376">
    <property type="protein sequence ID" value="KYF48516.1"/>
    <property type="molecule type" value="Genomic_DNA"/>
</dbReference>
<dbReference type="AlphaFoldDB" id="A0A150P0X4"/>
<protein>
    <submittedName>
        <fullName evidence="2">Uncharacterized protein</fullName>
    </submittedName>
</protein>
<proteinExistence type="predicted"/>
<gene>
    <name evidence="2" type="ORF">BE04_37650</name>
</gene>
<evidence type="ECO:0000256" key="1">
    <source>
        <dbReference type="SAM" id="MobiDB-lite"/>
    </source>
</evidence>